<proteinExistence type="inferred from homology"/>
<keyword evidence="3 6" id="KW-0663">Pyridoxal phosphate</keyword>
<dbReference type="OrthoDB" id="6371at2157"/>
<dbReference type="GO" id="GO:0009097">
    <property type="term" value="P:isoleucine biosynthetic process"/>
    <property type="evidence" value="ECO:0007669"/>
    <property type="project" value="TreeGrafter"/>
</dbReference>
<dbReference type="EMBL" id="JMIY01000001">
    <property type="protein sequence ID" value="KCZ73250.1"/>
    <property type="molecule type" value="Genomic_DNA"/>
</dbReference>
<gene>
    <name evidence="8" type="ORF">ANME2D_00313</name>
</gene>
<protein>
    <recommendedName>
        <fullName evidence="5">Threonine synthase</fullName>
        <ecNumber evidence="5">4.2.3.1</ecNumber>
    </recommendedName>
</protein>
<evidence type="ECO:0000256" key="3">
    <source>
        <dbReference type="ARBA" id="ARBA00022898"/>
    </source>
</evidence>
<organism evidence="8 9">
    <name type="scientific">Candidatus Methanoperedens nitratireducens</name>
    <dbReference type="NCBI Taxonomy" id="1392998"/>
    <lineage>
        <taxon>Archaea</taxon>
        <taxon>Methanobacteriati</taxon>
        <taxon>Methanobacteriota</taxon>
        <taxon>Stenosarchaea group</taxon>
        <taxon>Methanomicrobia</taxon>
        <taxon>Methanosarcinales</taxon>
        <taxon>ANME-2 cluster</taxon>
        <taxon>Candidatus Methanoperedentaceae</taxon>
        <taxon>Candidatus Methanoperedens</taxon>
    </lineage>
</organism>
<comment type="caution">
    <text evidence="8">The sequence shown here is derived from an EMBL/GenBank/DDBJ whole genome shotgun (WGS) entry which is preliminary data.</text>
</comment>
<dbReference type="InterPro" id="IPR050147">
    <property type="entry name" value="Ser/Thr_Dehydratase"/>
</dbReference>
<dbReference type="SUPFAM" id="SSF53686">
    <property type="entry name" value="Tryptophan synthase beta subunit-like PLP-dependent enzymes"/>
    <property type="match status" value="1"/>
</dbReference>
<reference evidence="8 9" key="1">
    <citation type="journal article" date="2013" name="Nature">
        <title>Anaerobic oxidation of methane coupled to nitrate reduction in a novel archaeal lineage.</title>
        <authorList>
            <person name="Haroon M.F."/>
            <person name="Hu S."/>
            <person name="Shi Y."/>
            <person name="Imelfort M."/>
            <person name="Keller J."/>
            <person name="Hugenholtz P."/>
            <person name="Yuan Z."/>
            <person name="Tyson G.W."/>
        </authorList>
    </citation>
    <scope>NUCLEOTIDE SEQUENCE [LARGE SCALE GENOMIC DNA]</scope>
    <source>
        <strain evidence="8 9">ANME-2d</strain>
    </source>
</reference>
<dbReference type="CDD" id="cd01563">
    <property type="entry name" value="Thr-synth_1"/>
    <property type="match status" value="1"/>
</dbReference>
<dbReference type="InterPro" id="IPR001926">
    <property type="entry name" value="TrpB-like_PALP"/>
</dbReference>
<sequence length="424" mass="45918">MSHVIGLKCRECGAEYPAVIQNTCYECFGPLEVNYDWDYISDNINKEKIASGPKSIWRYADLLPLESERRVDLGAGFNKLHHAKRLGAVLGLDELYILDESVNPTNSFKDRVTSVAISKAIEFDVRAVGCASTGNLAAAVAAHAAKAGLPAYIFIPGTIEMGKIVQMLIYGPNVIAVEGTYDDANRLASEVADSHPDWAFVNINIRPYYTEGSKTLAYETAEQLNWQVPDHIVAPLASGALLCAISRGYKELERVGLVDSSDIRLSGSQPLNCSPISSAVQNNCDVVPVRNFETVAHSLAIGNPADGYYAKCAILDSGGYAASPTDNEIIEAIHLLARTEGIFTEPAGGTTVAGLKKLVESGHIQSDERVVVYVTGNGLKAQDTLLKSLQRPPVIKPALSEFEHLLAPEHNIYKQQEAVHLARI</sequence>
<evidence type="ECO:0000313" key="9">
    <source>
        <dbReference type="Proteomes" id="UP000027153"/>
    </source>
</evidence>
<comment type="similarity">
    <text evidence="2">Belongs to the threonine synthase family.</text>
</comment>
<dbReference type="GO" id="GO:0003941">
    <property type="term" value="F:L-serine ammonia-lyase activity"/>
    <property type="evidence" value="ECO:0007669"/>
    <property type="project" value="TreeGrafter"/>
</dbReference>
<dbReference type="PANTHER" id="PTHR48078">
    <property type="entry name" value="THREONINE DEHYDRATASE, MITOCHONDRIAL-RELATED"/>
    <property type="match status" value="1"/>
</dbReference>
<evidence type="ECO:0000256" key="2">
    <source>
        <dbReference type="ARBA" id="ARBA00005517"/>
    </source>
</evidence>
<feature type="modified residue" description="N6-(pyridoxal phosphate)lysine" evidence="6">
    <location>
        <position position="109"/>
    </location>
</feature>
<comment type="cofactor">
    <cofactor evidence="1 6">
        <name>pyridoxal 5'-phosphate</name>
        <dbReference type="ChEBI" id="CHEBI:597326"/>
    </cofactor>
</comment>
<evidence type="ECO:0000313" key="8">
    <source>
        <dbReference type="EMBL" id="KCZ73250.1"/>
    </source>
</evidence>
<evidence type="ECO:0000256" key="6">
    <source>
        <dbReference type="PIRSR" id="PIRSR604450-51"/>
    </source>
</evidence>
<evidence type="ECO:0000259" key="7">
    <source>
        <dbReference type="Pfam" id="PF00291"/>
    </source>
</evidence>
<dbReference type="GO" id="GO:0004795">
    <property type="term" value="F:threonine synthase activity"/>
    <property type="evidence" value="ECO:0007669"/>
    <property type="project" value="UniProtKB-UniRule"/>
</dbReference>
<dbReference type="Gene3D" id="3.40.50.1100">
    <property type="match status" value="2"/>
</dbReference>
<dbReference type="AlphaFoldDB" id="A0A062VDC6"/>
<dbReference type="GO" id="GO:0006567">
    <property type="term" value="P:L-threonine catabolic process"/>
    <property type="evidence" value="ECO:0007669"/>
    <property type="project" value="TreeGrafter"/>
</dbReference>
<feature type="domain" description="Tryptophan synthase beta chain-like PALP" evidence="7">
    <location>
        <begin position="73"/>
        <end position="376"/>
    </location>
</feature>
<evidence type="ECO:0000256" key="5">
    <source>
        <dbReference type="NCBIfam" id="TIGR00260"/>
    </source>
</evidence>
<keyword evidence="4 8" id="KW-0456">Lyase</keyword>
<evidence type="ECO:0000256" key="1">
    <source>
        <dbReference type="ARBA" id="ARBA00001933"/>
    </source>
</evidence>
<dbReference type="GO" id="GO:0009088">
    <property type="term" value="P:threonine biosynthetic process"/>
    <property type="evidence" value="ECO:0007669"/>
    <property type="project" value="UniProtKB-UniRule"/>
</dbReference>
<accession>A0A062VDC6</accession>
<dbReference type="Proteomes" id="UP000027153">
    <property type="component" value="Unassembled WGS sequence"/>
</dbReference>
<dbReference type="GO" id="GO:0006565">
    <property type="term" value="P:L-serine catabolic process"/>
    <property type="evidence" value="ECO:0007669"/>
    <property type="project" value="TreeGrafter"/>
</dbReference>
<dbReference type="RefSeq" id="WP_048088527.1">
    <property type="nucleotide sequence ID" value="NZ_JMIY01000001.1"/>
</dbReference>
<name>A0A062VDC6_9EURY</name>
<dbReference type="PATRIC" id="fig|1392998.3.peg.674"/>
<dbReference type="EC" id="4.2.3.1" evidence="5"/>
<dbReference type="InterPro" id="IPR036052">
    <property type="entry name" value="TrpB-like_PALP_sf"/>
</dbReference>
<dbReference type="NCBIfam" id="TIGR00260">
    <property type="entry name" value="thrC"/>
    <property type="match status" value="1"/>
</dbReference>
<evidence type="ECO:0000256" key="4">
    <source>
        <dbReference type="ARBA" id="ARBA00023239"/>
    </source>
</evidence>
<dbReference type="PANTHER" id="PTHR48078:SF6">
    <property type="entry name" value="L-THREONINE DEHYDRATASE CATABOLIC TDCB"/>
    <property type="match status" value="1"/>
</dbReference>
<dbReference type="GO" id="GO:0004794">
    <property type="term" value="F:threonine deaminase activity"/>
    <property type="evidence" value="ECO:0007669"/>
    <property type="project" value="TreeGrafter"/>
</dbReference>
<keyword evidence="9" id="KW-1185">Reference proteome</keyword>
<dbReference type="Pfam" id="PF00291">
    <property type="entry name" value="PALP"/>
    <property type="match status" value="1"/>
</dbReference>
<dbReference type="InterPro" id="IPR004450">
    <property type="entry name" value="Thr_synthase-like"/>
</dbReference>